<name>A0A3D9CAX1_9FLAO</name>
<protein>
    <submittedName>
        <fullName evidence="6">TonB-dependent receptor</fullName>
    </submittedName>
</protein>
<sequence>MFVLLKYKLMNYQPKYNAAFLFIFTFIFSGYCMAQSNWSVKGTVTDGISGSALYRSTITALKAKDSTLVKFTRASENGNFNMSGNQSEKIFFLITYHDYADHVLSFSPDQTKNDIDFGAIKLFRKEKLLEEVILKGKTAAVRIKKDTTEFNASSYIIKPNAKVEDLLKQLPGIQVDQEGKITAQGKRVNKVLVDGEEFFGDDPTLVTKNIRGDMVSKVQLYDKKSDQAAFTGIDDGVKEKTINIKLKEDAKNGYFGQADVGGGTRNFYNIKGMINYFKRKQKLSAYGIFGNTGKISLGWEDNQKYGSADDIQFDEAGRGSMTTDDENGLDAQSGQYNGEGIPIVKSGGIHYDTKWNNNKEAVNVNYKNGSISVDGSKNTLNQNNLLAGIISSNSDQSFSNSTSRQKLDISYQIKPDSTSSVKVSVAGNHKRISNEQFFSGKSFSQERLLNTSLRTITNKGYDQSLNANVFLTKKLKKAGRTLSANLKQNLGDSKTDGYLRTHNEFLGINGSPDNVQVIDQFKTNSIKSSEFIGNLAYTEPLTGSLSLVLSYAYGINKNRADRKTFNLSADGNYTIPDEKYSNNYTLTQRMNVGGAIFNLKKDKATINFGTKIISMDLDQSDWVQQSSFKRNFTNWNPQANLSYEVGPQKQLEVGYSGNTIRPTFDQLQPVRVNNDPLNIITGNPLLKPSFNQEIKASYNAYRTLNEQSIYLGANFGITSSPVINSIEIDDVGKSIYRWVNLEDNKTHSYSLRASYQQKLKFIGMTGGLYFNSSGNTYYSYVNNVLNKMQSNTYLGNFMLSSYDHTSYQGSISFGPTYTTNESSLQKEANNNGWGLNGNTNIVVQLPGKIELSSDARYEYKAKTASFNTSFSMLILNAQISRKFLKSESLKLSLSANDLLNQNTGFTRNINGNMLSQTSFTTIKRYFMLSLIWDFNKMGGDQNL</sequence>
<evidence type="ECO:0000256" key="4">
    <source>
        <dbReference type="SAM" id="MobiDB-lite"/>
    </source>
</evidence>
<comment type="subcellular location">
    <subcellularLocation>
        <location evidence="1">Cell outer membrane</location>
    </subcellularLocation>
</comment>
<organism evidence="6 7">
    <name type="scientific">Chryseobacterium pennae</name>
    <dbReference type="NCBI Taxonomy" id="2258962"/>
    <lineage>
        <taxon>Bacteria</taxon>
        <taxon>Pseudomonadati</taxon>
        <taxon>Bacteroidota</taxon>
        <taxon>Flavobacteriia</taxon>
        <taxon>Flavobacteriales</taxon>
        <taxon>Weeksellaceae</taxon>
        <taxon>Chryseobacterium group</taxon>
        <taxon>Chryseobacterium</taxon>
    </lineage>
</organism>
<dbReference type="SUPFAM" id="SSF56935">
    <property type="entry name" value="Porins"/>
    <property type="match status" value="1"/>
</dbReference>
<proteinExistence type="predicted"/>
<dbReference type="GO" id="GO:0009279">
    <property type="term" value="C:cell outer membrane"/>
    <property type="evidence" value="ECO:0007669"/>
    <property type="project" value="UniProtKB-SubCell"/>
</dbReference>
<gene>
    <name evidence="6" type="ORF">DRF65_07295</name>
</gene>
<evidence type="ECO:0000256" key="1">
    <source>
        <dbReference type="ARBA" id="ARBA00004442"/>
    </source>
</evidence>
<reference evidence="7" key="1">
    <citation type="submission" date="2018-06" db="EMBL/GenBank/DDBJ databases">
        <authorList>
            <person name="Lum Nde A."/>
            <person name="Hugo C."/>
        </authorList>
    </citation>
    <scope>NUCLEOTIDE SEQUENCE [LARGE SCALE GENOMIC DNA]</scope>
    <source>
        <strain evidence="7">1_F178</strain>
    </source>
</reference>
<dbReference type="InterPro" id="IPR041700">
    <property type="entry name" value="OMP_b-brl_3"/>
</dbReference>
<dbReference type="Pfam" id="PF14905">
    <property type="entry name" value="OMP_b-brl_3"/>
    <property type="match status" value="1"/>
</dbReference>
<feature type="domain" description="Outer membrane protein beta-barrel" evidence="5">
    <location>
        <begin position="473"/>
        <end position="932"/>
    </location>
</feature>
<dbReference type="AlphaFoldDB" id="A0A3D9CAX1"/>
<evidence type="ECO:0000256" key="2">
    <source>
        <dbReference type="ARBA" id="ARBA00023136"/>
    </source>
</evidence>
<dbReference type="InterPro" id="IPR036942">
    <property type="entry name" value="Beta-barrel_TonB_sf"/>
</dbReference>
<dbReference type="Gene3D" id="2.40.170.20">
    <property type="entry name" value="TonB-dependent receptor, beta-barrel domain"/>
    <property type="match status" value="1"/>
</dbReference>
<keyword evidence="7" id="KW-1185">Reference proteome</keyword>
<dbReference type="EMBL" id="QNVT01000005">
    <property type="protein sequence ID" value="REC63027.1"/>
    <property type="molecule type" value="Genomic_DNA"/>
</dbReference>
<accession>A0A3D9CAX1</accession>
<keyword evidence="2" id="KW-0472">Membrane</keyword>
<dbReference type="Proteomes" id="UP000256686">
    <property type="component" value="Unassembled WGS sequence"/>
</dbReference>
<comment type="caution">
    <text evidence="6">The sequence shown here is derived from an EMBL/GenBank/DDBJ whole genome shotgun (WGS) entry which is preliminary data.</text>
</comment>
<feature type="region of interest" description="Disordered" evidence="4">
    <location>
        <begin position="315"/>
        <end position="337"/>
    </location>
</feature>
<evidence type="ECO:0000259" key="5">
    <source>
        <dbReference type="Pfam" id="PF14905"/>
    </source>
</evidence>
<evidence type="ECO:0000313" key="6">
    <source>
        <dbReference type="EMBL" id="REC63027.1"/>
    </source>
</evidence>
<keyword evidence="3" id="KW-0998">Cell outer membrane</keyword>
<evidence type="ECO:0000256" key="3">
    <source>
        <dbReference type="ARBA" id="ARBA00023237"/>
    </source>
</evidence>
<keyword evidence="6" id="KW-0675">Receptor</keyword>
<evidence type="ECO:0000313" key="7">
    <source>
        <dbReference type="Proteomes" id="UP000256686"/>
    </source>
</evidence>